<keyword evidence="1" id="KW-0812">Transmembrane</keyword>
<dbReference type="AlphaFoldDB" id="A0A2S6I7X8"/>
<comment type="caution">
    <text evidence="2">The sequence shown here is derived from an EMBL/GenBank/DDBJ whole genome shotgun (WGS) entry which is preliminary data.</text>
</comment>
<dbReference type="Proteomes" id="UP000237662">
    <property type="component" value="Unassembled WGS sequence"/>
</dbReference>
<keyword evidence="1" id="KW-1133">Transmembrane helix</keyword>
<organism evidence="2 3">
    <name type="scientific">Neolewinella xylanilytica</name>
    <dbReference type="NCBI Taxonomy" id="1514080"/>
    <lineage>
        <taxon>Bacteria</taxon>
        <taxon>Pseudomonadati</taxon>
        <taxon>Bacteroidota</taxon>
        <taxon>Saprospiria</taxon>
        <taxon>Saprospirales</taxon>
        <taxon>Lewinellaceae</taxon>
        <taxon>Neolewinella</taxon>
    </lineage>
</organism>
<dbReference type="EMBL" id="PTJC01000005">
    <property type="protein sequence ID" value="PPK87600.1"/>
    <property type="molecule type" value="Genomic_DNA"/>
</dbReference>
<feature type="transmembrane region" description="Helical" evidence="1">
    <location>
        <begin position="6"/>
        <end position="25"/>
    </location>
</feature>
<dbReference type="Pfam" id="PF05751">
    <property type="entry name" value="FixH"/>
    <property type="match status" value="1"/>
</dbReference>
<sequence>MTIHWGHGIALFYSFFVCTLVVVVIKSMGFDNSLVTEAYYQRDINYQQEYERRSNSRTLAEPLRLEHHRLEFPDYLAPEATGTLLLYRPSSKRYDRTVRLDLDAEGGMDLPVAGLPGGRYVAIVEWEAAGRKYYDELDLDL</sequence>
<keyword evidence="3" id="KW-1185">Reference proteome</keyword>
<dbReference type="OrthoDB" id="1493774at2"/>
<keyword evidence="1" id="KW-0472">Membrane</keyword>
<evidence type="ECO:0000313" key="2">
    <source>
        <dbReference type="EMBL" id="PPK87600.1"/>
    </source>
</evidence>
<accession>A0A2S6I7X8</accession>
<proteinExistence type="predicted"/>
<dbReference type="InterPro" id="IPR008620">
    <property type="entry name" value="FixH"/>
</dbReference>
<evidence type="ECO:0000313" key="3">
    <source>
        <dbReference type="Proteomes" id="UP000237662"/>
    </source>
</evidence>
<dbReference type="RefSeq" id="WP_104418196.1">
    <property type="nucleotide sequence ID" value="NZ_PTJC01000005.1"/>
</dbReference>
<reference evidence="2 3" key="1">
    <citation type="submission" date="2018-02" db="EMBL/GenBank/DDBJ databases">
        <title>Genomic Encyclopedia of Archaeal and Bacterial Type Strains, Phase II (KMG-II): from individual species to whole genera.</title>
        <authorList>
            <person name="Goeker M."/>
        </authorList>
    </citation>
    <scope>NUCLEOTIDE SEQUENCE [LARGE SCALE GENOMIC DNA]</scope>
    <source>
        <strain evidence="2 3">DSM 29526</strain>
    </source>
</reference>
<protein>
    <submittedName>
        <fullName evidence="2">FixH protein</fullName>
    </submittedName>
</protein>
<gene>
    <name evidence="2" type="ORF">CLV84_0546</name>
</gene>
<name>A0A2S6I7X8_9BACT</name>
<evidence type="ECO:0000256" key="1">
    <source>
        <dbReference type="SAM" id="Phobius"/>
    </source>
</evidence>